<dbReference type="EMBL" id="CM042028">
    <property type="protein sequence ID" value="KAI3797879.1"/>
    <property type="molecule type" value="Genomic_DNA"/>
</dbReference>
<sequence length="174" mass="18457">MFKRLRSSSDISINGLKHIEEVVSDDSDGDNDDGGDDADTDGGDDEDENTGGDGGNDDSDGVNEEGGNGRSGDDVSGGEGGDDKTDGGADEGNDESENGNGGDDFEVNIEWSESDEDKSLSEANLEDTPHEFEKDGTDVKIIYETIDGQTVETDISQDRNKWLKPLPPIPDPLV</sequence>
<accession>A0ACB9HQ05</accession>
<reference evidence="2" key="1">
    <citation type="journal article" date="2022" name="Mol. Ecol. Resour.">
        <title>The genomes of chicory, endive, great burdock and yacon provide insights into Asteraceae palaeo-polyploidization history and plant inulin production.</title>
        <authorList>
            <person name="Fan W."/>
            <person name="Wang S."/>
            <person name="Wang H."/>
            <person name="Wang A."/>
            <person name="Jiang F."/>
            <person name="Liu H."/>
            <person name="Zhao H."/>
            <person name="Xu D."/>
            <person name="Zhang Y."/>
        </authorList>
    </citation>
    <scope>NUCLEOTIDE SEQUENCE [LARGE SCALE GENOMIC DNA]</scope>
    <source>
        <strain evidence="2">cv. Yunnan</strain>
    </source>
</reference>
<evidence type="ECO:0000313" key="2">
    <source>
        <dbReference type="Proteomes" id="UP001056120"/>
    </source>
</evidence>
<organism evidence="1 2">
    <name type="scientific">Smallanthus sonchifolius</name>
    <dbReference type="NCBI Taxonomy" id="185202"/>
    <lineage>
        <taxon>Eukaryota</taxon>
        <taxon>Viridiplantae</taxon>
        <taxon>Streptophyta</taxon>
        <taxon>Embryophyta</taxon>
        <taxon>Tracheophyta</taxon>
        <taxon>Spermatophyta</taxon>
        <taxon>Magnoliopsida</taxon>
        <taxon>eudicotyledons</taxon>
        <taxon>Gunneridae</taxon>
        <taxon>Pentapetalae</taxon>
        <taxon>asterids</taxon>
        <taxon>campanulids</taxon>
        <taxon>Asterales</taxon>
        <taxon>Asteraceae</taxon>
        <taxon>Asteroideae</taxon>
        <taxon>Heliantheae alliance</taxon>
        <taxon>Millerieae</taxon>
        <taxon>Smallanthus</taxon>
    </lineage>
</organism>
<protein>
    <submittedName>
        <fullName evidence="1">Uncharacterized protein</fullName>
    </submittedName>
</protein>
<gene>
    <name evidence="1" type="ORF">L1987_33143</name>
</gene>
<dbReference type="Proteomes" id="UP001056120">
    <property type="component" value="Linkage Group LG11"/>
</dbReference>
<comment type="caution">
    <text evidence="1">The sequence shown here is derived from an EMBL/GenBank/DDBJ whole genome shotgun (WGS) entry which is preliminary data.</text>
</comment>
<evidence type="ECO:0000313" key="1">
    <source>
        <dbReference type="EMBL" id="KAI3797879.1"/>
    </source>
</evidence>
<reference evidence="1 2" key="2">
    <citation type="journal article" date="2022" name="Mol. Ecol. Resour.">
        <title>The genomes of chicory, endive, great burdock and yacon provide insights into Asteraceae paleo-polyploidization history and plant inulin production.</title>
        <authorList>
            <person name="Fan W."/>
            <person name="Wang S."/>
            <person name="Wang H."/>
            <person name="Wang A."/>
            <person name="Jiang F."/>
            <person name="Liu H."/>
            <person name="Zhao H."/>
            <person name="Xu D."/>
            <person name="Zhang Y."/>
        </authorList>
    </citation>
    <scope>NUCLEOTIDE SEQUENCE [LARGE SCALE GENOMIC DNA]</scope>
    <source>
        <strain evidence="2">cv. Yunnan</strain>
        <tissue evidence="1">Leaves</tissue>
    </source>
</reference>
<proteinExistence type="predicted"/>
<keyword evidence="2" id="KW-1185">Reference proteome</keyword>
<name>A0ACB9HQ05_9ASTR</name>